<reference evidence="1" key="1">
    <citation type="submission" date="2018-01" db="EMBL/GenBank/DDBJ databases">
        <title>An insight into the sialome of Amazonian anophelines.</title>
        <authorList>
            <person name="Ribeiro J.M."/>
            <person name="Scarpassa V."/>
            <person name="Calvo E."/>
        </authorList>
    </citation>
    <scope>NUCLEOTIDE SEQUENCE</scope>
    <source>
        <tissue evidence="1">Salivary glands</tissue>
    </source>
</reference>
<sequence>MNRFAVPVNFLRHKRNFWSSFYFAVLAVSSSCSSQVLTSSSSFVPNVSMLSSTLRNEYQRRSWFGSIGIDAALTILLPGV</sequence>
<protein>
    <submittedName>
        <fullName evidence="1">Putative secreted protein</fullName>
    </submittedName>
</protein>
<dbReference type="EMBL" id="GGFK01015348">
    <property type="protein sequence ID" value="MBW48669.1"/>
    <property type="molecule type" value="Transcribed_RNA"/>
</dbReference>
<dbReference type="PROSITE" id="PS51257">
    <property type="entry name" value="PROKAR_LIPOPROTEIN"/>
    <property type="match status" value="1"/>
</dbReference>
<name>A0A2M4B6J1_9DIPT</name>
<dbReference type="AlphaFoldDB" id="A0A2M4B6J1"/>
<organism evidence="1">
    <name type="scientific">Anopheles triannulatus</name>
    <dbReference type="NCBI Taxonomy" id="58253"/>
    <lineage>
        <taxon>Eukaryota</taxon>
        <taxon>Metazoa</taxon>
        <taxon>Ecdysozoa</taxon>
        <taxon>Arthropoda</taxon>
        <taxon>Hexapoda</taxon>
        <taxon>Insecta</taxon>
        <taxon>Pterygota</taxon>
        <taxon>Neoptera</taxon>
        <taxon>Endopterygota</taxon>
        <taxon>Diptera</taxon>
        <taxon>Nematocera</taxon>
        <taxon>Culicoidea</taxon>
        <taxon>Culicidae</taxon>
        <taxon>Anophelinae</taxon>
        <taxon>Anopheles</taxon>
    </lineage>
</organism>
<evidence type="ECO:0000313" key="1">
    <source>
        <dbReference type="EMBL" id="MBW48669.1"/>
    </source>
</evidence>
<accession>A0A2M4B6J1</accession>
<proteinExistence type="predicted"/>